<dbReference type="InterPro" id="IPR020846">
    <property type="entry name" value="MFS_dom"/>
</dbReference>
<proteinExistence type="predicted"/>
<evidence type="ECO:0000256" key="1">
    <source>
        <dbReference type="ARBA" id="ARBA00004651"/>
    </source>
</evidence>
<keyword evidence="3 6" id="KW-0812">Transmembrane</keyword>
<keyword evidence="4 6" id="KW-1133">Transmembrane helix</keyword>
<feature type="transmembrane region" description="Helical" evidence="6">
    <location>
        <begin position="290"/>
        <end position="309"/>
    </location>
</feature>
<evidence type="ECO:0000256" key="2">
    <source>
        <dbReference type="ARBA" id="ARBA00022448"/>
    </source>
</evidence>
<evidence type="ECO:0000256" key="4">
    <source>
        <dbReference type="ARBA" id="ARBA00022989"/>
    </source>
</evidence>
<evidence type="ECO:0000313" key="8">
    <source>
        <dbReference type="EMBL" id="MFD0313677.1"/>
    </source>
</evidence>
<feature type="transmembrane region" description="Helical" evidence="6">
    <location>
        <begin position="201"/>
        <end position="221"/>
    </location>
</feature>
<dbReference type="PROSITE" id="PS50850">
    <property type="entry name" value="MFS"/>
    <property type="match status" value="1"/>
</dbReference>
<gene>
    <name evidence="8" type="ORF">ACFQZ6_05405</name>
</gene>
<feature type="transmembrane region" description="Helical" evidence="6">
    <location>
        <begin position="129"/>
        <end position="149"/>
    </location>
</feature>
<feature type="domain" description="Major facilitator superfamily (MFS) profile" evidence="7">
    <location>
        <begin position="254"/>
        <end position="448"/>
    </location>
</feature>
<feature type="transmembrane region" description="Helical" evidence="6">
    <location>
        <begin position="105"/>
        <end position="123"/>
    </location>
</feature>
<dbReference type="EMBL" id="JBHTEB010000001">
    <property type="protein sequence ID" value="MFD0313677.1"/>
    <property type="molecule type" value="Genomic_DNA"/>
</dbReference>
<feature type="transmembrane region" description="Helical" evidence="6">
    <location>
        <begin position="321"/>
        <end position="339"/>
    </location>
</feature>
<feature type="transmembrane region" description="Helical" evidence="6">
    <location>
        <begin position="413"/>
        <end position="433"/>
    </location>
</feature>
<accession>A0ABW2W4S4</accession>
<keyword evidence="9" id="KW-1185">Reference proteome</keyword>
<sequence length="448" mass="47969">MGTDTVRAQAADETAGRRREQRGWYFYDWACSVYSTSVLTVFLGPYLTSVAKAAADADGFVRPLGVPVRAGSFFPYAVSLSVIVAVLAMPLVGAAADRTGRKKPLLAAAAYLGAAATTGMFFLDGERYLLGGVLLVVANAAFSVAMMLYNSYLPQIAPPEERDAVSSRGWALGYASGALVLVANLVLYLGHDSFGVSESTAVRICLASAGLWWGAFAVIPLRRLRDRRSPAREAALPGRRQLAETLRDMRRHPLTLSFLLAYLLYNDGIQTVISQASVYGSEELGLEQSTLIVAVLLVQVLAVAGALALGRLARRYGAQRTILGSLVAWTLTLGAGYFLPAGEPVWFFALAAGIGLVLGGSQALSRSLFSHLVPPGKEAEYFSAYELSDRGMSWLGPLLFGLTYQLTGSYRDAIISLVAFFVLGFVLLARVPLRRAIADAGNPVPDRI</sequence>
<protein>
    <submittedName>
        <fullName evidence="8">MFS transporter</fullName>
    </submittedName>
</protein>
<keyword evidence="2" id="KW-0813">Transport</keyword>
<dbReference type="InterPro" id="IPR036259">
    <property type="entry name" value="MFS_trans_sf"/>
</dbReference>
<evidence type="ECO:0000259" key="7">
    <source>
        <dbReference type="PROSITE" id="PS50850"/>
    </source>
</evidence>
<feature type="transmembrane region" description="Helical" evidence="6">
    <location>
        <begin position="256"/>
        <end position="278"/>
    </location>
</feature>
<evidence type="ECO:0000256" key="3">
    <source>
        <dbReference type="ARBA" id="ARBA00022692"/>
    </source>
</evidence>
<name>A0ABW2W4S4_9ACTN</name>
<comment type="caution">
    <text evidence="8">The sequence shown here is derived from an EMBL/GenBank/DDBJ whole genome shotgun (WGS) entry which is preliminary data.</text>
</comment>
<dbReference type="SUPFAM" id="SSF103473">
    <property type="entry name" value="MFS general substrate transporter"/>
    <property type="match status" value="1"/>
</dbReference>
<dbReference type="RefSeq" id="WP_381605209.1">
    <property type="nucleotide sequence ID" value="NZ_JBHTEB010000001.1"/>
</dbReference>
<evidence type="ECO:0000256" key="6">
    <source>
        <dbReference type="SAM" id="Phobius"/>
    </source>
</evidence>
<reference evidence="9" key="1">
    <citation type="journal article" date="2019" name="Int. J. Syst. Evol. Microbiol.">
        <title>The Global Catalogue of Microorganisms (GCM) 10K type strain sequencing project: providing services to taxonomists for standard genome sequencing and annotation.</title>
        <authorList>
            <consortium name="The Broad Institute Genomics Platform"/>
            <consortium name="The Broad Institute Genome Sequencing Center for Infectious Disease"/>
            <person name="Wu L."/>
            <person name="Ma J."/>
        </authorList>
    </citation>
    <scope>NUCLEOTIDE SEQUENCE [LARGE SCALE GENOMIC DNA]</scope>
    <source>
        <strain evidence="9">CGMCC 4.7400</strain>
    </source>
</reference>
<feature type="transmembrane region" description="Helical" evidence="6">
    <location>
        <begin position="170"/>
        <end position="189"/>
    </location>
</feature>
<dbReference type="InterPro" id="IPR024671">
    <property type="entry name" value="Atg22-like"/>
</dbReference>
<dbReference type="Proteomes" id="UP001597023">
    <property type="component" value="Unassembled WGS sequence"/>
</dbReference>
<dbReference type="PANTHER" id="PTHR23519">
    <property type="entry name" value="AUTOPHAGY-RELATED PROTEIN 22"/>
    <property type="match status" value="1"/>
</dbReference>
<comment type="subcellular location">
    <subcellularLocation>
        <location evidence="1">Cell membrane</location>
        <topology evidence="1">Multi-pass membrane protein</topology>
    </subcellularLocation>
</comment>
<evidence type="ECO:0000313" key="9">
    <source>
        <dbReference type="Proteomes" id="UP001597023"/>
    </source>
</evidence>
<feature type="transmembrane region" description="Helical" evidence="6">
    <location>
        <begin position="73"/>
        <end position="93"/>
    </location>
</feature>
<organism evidence="8 9">
    <name type="scientific">Streptomyces flavalbus</name>
    <dbReference type="NCBI Taxonomy" id="2665155"/>
    <lineage>
        <taxon>Bacteria</taxon>
        <taxon>Bacillati</taxon>
        <taxon>Actinomycetota</taxon>
        <taxon>Actinomycetes</taxon>
        <taxon>Kitasatosporales</taxon>
        <taxon>Streptomycetaceae</taxon>
        <taxon>Streptomyces</taxon>
    </lineage>
</organism>
<feature type="transmembrane region" description="Helical" evidence="6">
    <location>
        <begin position="26"/>
        <end position="47"/>
    </location>
</feature>
<dbReference type="InterPro" id="IPR050495">
    <property type="entry name" value="ATG22/LtaA_families"/>
</dbReference>
<dbReference type="CDD" id="cd17482">
    <property type="entry name" value="MFS_YxiO_like"/>
    <property type="match status" value="1"/>
</dbReference>
<feature type="transmembrane region" description="Helical" evidence="6">
    <location>
        <begin position="345"/>
        <end position="364"/>
    </location>
</feature>
<dbReference type="Gene3D" id="1.20.1250.20">
    <property type="entry name" value="MFS general substrate transporter like domains"/>
    <property type="match status" value="1"/>
</dbReference>
<dbReference type="PANTHER" id="PTHR23519:SF1">
    <property type="entry name" value="AUTOPHAGY-RELATED PROTEIN 22"/>
    <property type="match status" value="1"/>
</dbReference>
<evidence type="ECO:0000256" key="5">
    <source>
        <dbReference type="ARBA" id="ARBA00023136"/>
    </source>
</evidence>
<dbReference type="Pfam" id="PF11700">
    <property type="entry name" value="ATG22"/>
    <property type="match status" value="1"/>
</dbReference>
<keyword evidence="5 6" id="KW-0472">Membrane</keyword>